<dbReference type="EMBL" id="GDRN01086162">
    <property type="protein sequence ID" value="JAI61222.1"/>
    <property type="molecule type" value="Transcribed_RNA"/>
</dbReference>
<evidence type="ECO:0000256" key="2">
    <source>
        <dbReference type="ARBA" id="ARBA00004123"/>
    </source>
</evidence>
<feature type="domain" description="G-patch" evidence="16">
    <location>
        <begin position="334"/>
        <end position="380"/>
    </location>
</feature>
<dbReference type="GO" id="GO:0005634">
    <property type="term" value="C:nucleus"/>
    <property type="evidence" value="ECO:0007669"/>
    <property type="project" value="UniProtKB-SubCell"/>
</dbReference>
<dbReference type="Gene3D" id="2.30.30.1190">
    <property type="match status" value="1"/>
</dbReference>
<dbReference type="PANTHER" id="PTHR46297">
    <property type="entry name" value="ZINC FINGER CCCH-TYPE WITH G PATCH DOMAIN-CONTAINING PROTEIN"/>
    <property type="match status" value="1"/>
</dbReference>
<feature type="compositionally biased region" description="Basic and acidic residues" evidence="14">
    <location>
        <begin position="288"/>
        <end position="301"/>
    </location>
</feature>
<evidence type="ECO:0000256" key="13">
    <source>
        <dbReference type="SAM" id="Coils"/>
    </source>
</evidence>
<comment type="function">
    <text evidence="1">Transcription repressor.</text>
</comment>
<reference evidence="17" key="1">
    <citation type="submission" date="2015-09" db="EMBL/GenBank/DDBJ databases">
        <title>Scylla olivacea transcriptome.</title>
        <authorList>
            <person name="Ikhwanuddin M."/>
        </authorList>
    </citation>
    <scope>NUCLEOTIDE SEQUENCE</scope>
</reference>
<dbReference type="PROSITE" id="PS50174">
    <property type="entry name" value="G_PATCH"/>
    <property type="match status" value="1"/>
</dbReference>
<dbReference type="Pfam" id="PF01585">
    <property type="entry name" value="G-patch"/>
    <property type="match status" value="1"/>
</dbReference>
<dbReference type="PANTHER" id="PTHR46297:SF1">
    <property type="entry name" value="ZINC FINGER CCCH-TYPE WITH G PATCH DOMAIN-CONTAINING PROTEIN"/>
    <property type="match status" value="1"/>
</dbReference>
<comment type="subcellular location">
    <subcellularLocation>
        <location evidence="2">Nucleus</location>
    </subcellularLocation>
</comment>
<dbReference type="EMBL" id="GDRN01086163">
    <property type="protein sequence ID" value="JAI61221.1"/>
    <property type="molecule type" value="Transcribed_RNA"/>
</dbReference>
<feature type="region of interest" description="Disordered" evidence="14">
    <location>
        <begin position="279"/>
        <end position="307"/>
    </location>
</feature>
<evidence type="ECO:0000256" key="14">
    <source>
        <dbReference type="SAM" id="MobiDB-lite"/>
    </source>
</evidence>
<dbReference type="SMART" id="SM00443">
    <property type="entry name" value="G_patch"/>
    <property type="match status" value="1"/>
</dbReference>
<protein>
    <recommendedName>
        <fullName evidence="3">Zinc finger CCCH-type with G patch domain-containing protein</fullName>
    </recommendedName>
</protein>
<evidence type="ECO:0000256" key="4">
    <source>
        <dbReference type="ARBA" id="ARBA00022491"/>
    </source>
</evidence>
<evidence type="ECO:0000256" key="5">
    <source>
        <dbReference type="ARBA" id="ARBA00022723"/>
    </source>
</evidence>
<dbReference type="PROSITE" id="PS50103">
    <property type="entry name" value="ZF_C3H1"/>
    <property type="match status" value="1"/>
</dbReference>
<evidence type="ECO:0000256" key="3">
    <source>
        <dbReference type="ARBA" id="ARBA00022414"/>
    </source>
</evidence>
<keyword evidence="6 12" id="KW-0863">Zinc-finger</keyword>
<keyword evidence="11" id="KW-0539">Nucleus</keyword>
<dbReference type="CDD" id="cd20384">
    <property type="entry name" value="Tudor_ZGPAT"/>
    <property type="match status" value="1"/>
</dbReference>
<evidence type="ECO:0000259" key="16">
    <source>
        <dbReference type="PROSITE" id="PS50174"/>
    </source>
</evidence>
<keyword evidence="10" id="KW-0804">Transcription</keyword>
<sequence length="539" mass="60743">MTAEELLASIEVYQKQLQQIEEALAAAGNEDKNQLKELQANLLQLLELTLQQLNQQPLSDEVKGDRGSNSKEQATESISPSNNTNEDNNLDDEFALFKSEIAAIVGEDLPEEETAKFSKEELEAMVGNHYRAPFTEKWGGLSYHNVVILSLVTEDGGNINLGNPEVKVLYSQPTSTQMLTCRFFLSGHCKYSEDKCRFSHGKVVPVSEIKEYRDPDYDALVPGSRVLVQHSSDLWTNATVQDILEDRSAFCIKYDKNKEIAEVTAMQLVPLCCEDSVEQNSDDDYDDAERLKGPEFTKDTSPDSSDDEGQIFIPSANWCQNSLSCRLGEWEKYTKGIGSKLMMKMGYVVGTGLGREGEGRVEPVTAYVYPQGVSLDRCMELREASNGEELLEVEKRLDREKRKEEAKSAQVAERLRKQTSVFDIINKKLGGKGHTSEDDADDLKQKPAVNICSTVLQKDTAKNLNMKNYQISENIRQLEKEVQKMEKAKLRQSNNKAALGIINSKLQAKKSELQKFKEAELKVQGEQQKRRDTKKYCVF</sequence>
<evidence type="ECO:0000256" key="6">
    <source>
        <dbReference type="ARBA" id="ARBA00022771"/>
    </source>
</evidence>
<evidence type="ECO:0000256" key="7">
    <source>
        <dbReference type="ARBA" id="ARBA00022833"/>
    </source>
</evidence>
<keyword evidence="7 12" id="KW-0862">Zinc</keyword>
<dbReference type="GO" id="GO:0001227">
    <property type="term" value="F:DNA-binding transcription repressor activity, RNA polymerase II-specific"/>
    <property type="evidence" value="ECO:0007669"/>
    <property type="project" value="TreeGrafter"/>
</dbReference>
<dbReference type="AlphaFoldDB" id="A0A0P4W449"/>
<evidence type="ECO:0000256" key="9">
    <source>
        <dbReference type="ARBA" id="ARBA00023125"/>
    </source>
</evidence>
<dbReference type="InterPro" id="IPR000467">
    <property type="entry name" value="G_patch_dom"/>
</dbReference>
<keyword evidence="13" id="KW-0175">Coiled coil</keyword>
<feature type="coiled-coil region" evidence="13">
    <location>
        <begin position="461"/>
        <end position="495"/>
    </location>
</feature>
<feature type="region of interest" description="Disordered" evidence="14">
    <location>
        <begin position="57"/>
        <end position="89"/>
    </location>
</feature>
<feature type="coiled-coil region" evidence="13">
    <location>
        <begin position="3"/>
        <end position="56"/>
    </location>
</feature>
<keyword evidence="5 12" id="KW-0479">Metal-binding</keyword>
<evidence type="ECO:0000256" key="1">
    <source>
        <dbReference type="ARBA" id="ARBA00004062"/>
    </source>
</evidence>
<evidence type="ECO:0000256" key="8">
    <source>
        <dbReference type="ARBA" id="ARBA00023015"/>
    </source>
</evidence>
<feature type="domain" description="C3H1-type" evidence="15">
    <location>
        <begin position="175"/>
        <end position="203"/>
    </location>
</feature>
<evidence type="ECO:0000313" key="17">
    <source>
        <dbReference type="EMBL" id="JAI61221.1"/>
    </source>
</evidence>
<organism evidence="17">
    <name type="scientific">Scylla olivacea</name>
    <name type="common">Orange mud crab</name>
    <name type="synonym">Cancer olivacea</name>
    <dbReference type="NCBI Taxonomy" id="85551"/>
    <lineage>
        <taxon>Eukaryota</taxon>
        <taxon>Metazoa</taxon>
        <taxon>Ecdysozoa</taxon>
        <taxon>Arthropoda</taxon>
        <taxon>Crustacea</taxon>
        <taxon>Multicrustacea</taxon>
        <taxon>Malacostraca</taxon>
        <taxon>Eumalacostraca</taxon>
        <taxon>Eucarida</taxon>
        <taxon>Decapoda</taxon>
        <taxon>Pleocyemata</taxon>
        <taxon>Brachyura</taxon>
        <taxon>Eubrachyura</taxon>
        <taxon>Portunoidea</taxon>
        <taxon>Portunidae</taxon>
        <taxon>Portuninae</taxon>
        <taxon>Scylla</taxon>
    </lineage>
</organism>
<feature type="compositionally biased region" description="Polar residues" evidence="14">
    <location>
        <begin position="70"/>
        <end position="81"/>
    </location>
</feature>
<evidence type="ECO:0000256" key="11">
    <source>
        <dbReference type="ARBA" id="ARBA00023242"/>
    </source>
</evidence>
<keyword evidence="9" id="KW-0238">DNA-binding</keyword>
<dbReference type="GO" id="GO:0008270">
    <property type="term" value="F:zinc ion binding"/>
    <property type="evidence" value="ECO:0007669"/>
    <property type="project" value="UniProtKB-KW"/>
</dbReference>
<evidence type="ECO:0000259" key="15">
    <source>
        <dbReference type="PROSITE" id="PS50103"/>
    </source>
</evidence>
<accession>A0A0P4W449</accession>
<keyword evidence="8" id="KW-0805">Transcription regulation</keyword>
<feature type="compositionally biased region" description="Basic and acidic residues" evidence="14">
    <location>
        <begin position="60"/>
        <end position="69"/>
    </location>
</feature>
<evidence type="ECO:0000256" key="12">
    <source>
        <dbReference type="PROSITE-ProRule" id="PRU00723"/>
    </source>
</evidence>
<dbReference type="GO" id="GO:0000978">
    <property type="term" value="F:RNA polymerase II cis-regulatory region sequence-specific DNA binding"/>
    <property type="evidence" value="ECO:0007669"/>
    <property type="project" value="TreeGrafter"/>
</dbReference>
<name>A0A0P4W449_SCYOL</name>
<feature type="zinc finger region" description="C3H1-type" evidence="12">
    <location>
        <begin position="175"/>
        <end position="203"/>
    </location>
</feature>
<dbReference type="InterPro" id="IPR000571">
    <property type="entry name" value="Znf_CCCH"/>
</dbReference>
<dbReference type="SMART" id="SM00356">
    <property type="entry name" value="ZnF_C3H1"/>
    <property type="match status" value="1"/>
</dbReference>
<keyword evidence="4" id="KW-0678">Repressor</keyword>
<proteinExistence type="predicted"/>
<evidence type="ECO:0000256" key="10">
    <source>
        <dbReference type="ARBA" id="ARBA00023163"/>
    </source>
</evidence>